<feature type="compositionally biased region" description="Basic residues" evidence="1">
    <location>
        <begin position="38"/>
        <end position="48"/>
    </location>
</feature>
<dbReference type="PANTHER" id="PTHR24114">
    <property type="entry name" value="LEUCINE RICH REPEAT FAMILY PROTEIN"/>
    <property type="match status" value="1"/>
</dbReference>
<dbReference type="InterPro" id="IPR052394">
    <property type="entry name" value="LRR-containing"/>
</dbReference>
<keyword evidence="2" id="KW-0812">Transmembrane</keyword>
<gene>
    <name evidence="3" type="ORF">ASTO00021_LOCUS11661</name>
    <name evidence="4" type="ORF">ASTO00021_LOCUS11662</name>
</gene>
<dbReference type="SMART" id="SM00368">
    <property type="entry name" value="LRR_RI"/>
    <property type="match status" value="5"/>
</dbReference>
<feature type="compositionally biased region" description="Basic and acidic residues" evidence="1">
    <location>
        <begin position="49"/>
        <end position="62"/>
    </location>
</feature>
<accession>A0A6S8DV42</accession>
<reference evidence="3" key="1">
    <citation type="submission" date="2021-01" db="EMBL/GenBank/DDBJ databases">
        <authorList>
            <person name="Corre E."/>
            <person name="Pelletier E."/>
            <person name="Niang G."/>
            <person name="Scheremetjew M."/>
            <person name="Finn R."/>
            <person name="Kale V."/>
            <person name="Holt S."/>
            <person name="Cochrane G."/>
            <person name="Meng A."/>
            <person name="Brown T."/>
            <person name="Cohen L."/>
        </authorList>
    </citation>
    <scope>NUCLEOTIDE SEQUENCE</scope>
    <source>
        <strain evidence="3">GSBS06</strain>
    </source>
</reference>
<keyword evidence="2" id="KW-0472">Membrane</keyword>
<evidence type="ECO:0000256" key="2">
    <source>
        <dbReference type="SAM" id="Phobius"/>
    </source>
</evidence>
<dbReference type="Gene3D" id="3.80.10.10">
    <property type="entry name" value="Ribonuclease Inhibitor"/>
    <property type="match status" value="2"/>
</dbReference>
<evidence type="ECO:0000313" key="4">
    <source>
        <dbReference type="EMBL" id="CAE0441530.1"/>
    </source>
</evidence>
<dbReference type="AlphaFoldDB" id="A0A6S8DV42"/>
<dbReference type="InterPro" id="IPR001611">
    <property type="entry name" value="Leu-rich_rpt"/>
</dbReference>
<dbReference type="SUPFAM" id="SSF52047">
    <property type="entry name" value="RNI-like"/>
    <property type="match status" value="1"/>
</dbReference>
<dbReference type="InterPro" id="IPR032675">
    <property type="entry name" value="LRR_dom_sf"/>
</dbReference>
<evidence type="ECO:0000313" key="3">
    <source>
        <dbReference type="EMBL" id="CAE0441529.1"/>
    </source>
</evidence>
<dbReference type="PANTHER" id="PTHR24114:SF2">
    <property type="entry name" value="F-BOX DOMAIN-CONTAINING PROTEIN-RELATED"/>
    <property type="match status" value="1"/>
</dbReference>
<feature type="region of interest" description="Disordered" evidence="1">
    <location>
        <begin position="38"/>
        <end position="62"/>
    </location>
</feature>
<feature type="transmembrane region" description="Helical" evidence="2">
    <location>
        <begin position="7"/>
        <end position="29"/>
    </location>
</feature>
<dbReference type="EMBL" id="HBIN01015368">
    <property type="protein sequence ID" value="CAE0441530.1"/>
    <property type="molecule type" value="Transcribed_RNA"/>
</dbReference>
<dbReference type="EMBL" id="HBIN01015367">
    <property type="protein sequence ID" value="CAE0441529.1"/>
    <property type="molecule type" value="Transcribed_RNA"/>
</dbReference>
<proteinExistence type="predicted"/>
<organism evidence="3">
    <name type="scientific">Aplanochytrium stocchinoi</name>
    <dbReference type="NCBI Taxonomy" id="215587"/>
    <lineage>
        <taxon>Eukaryota</taxon>
        <taxon>Sar</taxon>
        <taxon>Stramenopiles</taxon>
        <taxon>Bigyra</taxon>
        <taxon>Labyrinthulomycetes</taxon>
        <taxon>Thraustochytrida</taxon>
        <taxon>Thraustochytriidae</taxon>
        <taxon>Aplanochytrium</taxon>
    </lineage>
</organism>
<protein>
    <submittedName>
        <fullName evidence="3">Uncharacterized protein</fullName>
    </submittedName>
</protein>
<name>A0A6S8DV42_9STRA</name>
<evidence type="ECO:0000256" key="1">
    <source>
        <dbReference type="SAM" id="MobiDB-lite"/>
    </source>
</evidence>
<sequence>MKQIFFYLIRTIVVFESCLILVHMVVYMGDANDFHPHHHHHGHGHGHEHHHDHGHNDQPHGNDDTNLSRFCPCCQEALDNLTMNKTEGFDTFPWVSIEEGRLDEGLAAIRNGHTAVDFDDAQVNEEQMELILAELSKPSCQLEALSLYESELNESAANRLAEILLYDSKLKFLNLSGYPIPVMALRGEQQRIGDEGTSTENQAVVSEDQPEVIDYTGIDLSEEKFNLYDTIVIGKLFANSKHILVLDLSSSEINDEAIGPIADALSINTSLLELNLSSNQIASTGAMLISEALTKNQTLTELYLDNNVITVEGANSIAAMLAVNETLLRLHVRKNSFGSEGADVLMAALESNTIIESFSCDNVNETELPNLGFEATDGENVLEPSLKT</sequence>
<keyword evidence="2" id="KW-1133">Transmembrane helix</keyword>
<dbReference type="Pfam" id="PF13516">
    <property type="entry name" value="LRR_6"/>
    <property type="match status" value="4"/>
</dbReference>